<dbReference type="AlphaFoldDB" id="A0A2U1MYS6"/>
<sequence length="349" mass="40524">MLEKERFYDRATYRLFILVLCSFDNVFQLEIGIDYAAYYLSFDHGALKGLTPRKYESGSRLNKRQNNRIRSQWFEQDMEIGYERGPYELKFPQLKHKFQEMIMKSINEVSVTLEAGSFGQQRNKIMRNSPELKRQVNELFRLQIRVQDETGTIALSLFNDEVQAVDGRSAYQLVDKYGKLVHYDSSLQFTLLDIELLLQFVFGDTFFCKTNDAVEKFRSVASEGDLFQPGGFMTGGSIRHGGDKLRQLHELGEAYLELFVHEKWLLEISRCKLTLMQNLLITEGRFCNIQQTGGGNEDIKKITTVHMEQYGEAAGLRTLCLAYSDLSTDMYESWNEKFIQAKSSLRDRE</sequence>
<evidence type="ECO:0000313" key="2">
    <source>
        <dbReference type="Proteomes" id="UP000245207"/>
    </source>
</evidence>
<gene>
    <name evidence="1" type="ORF">CTI12_AA327810</name>
</gene>
<dbReference type="EMBL" id="PKPP01004038">
    <property type="protein sequence ID" value="PWA66387.1"/>
    <property type="molecule type" value="Genomic_DNA"/>
</dbReference>
<dbReference type="Proteomes" id="UP000245207">
    <property type="component" value="Unassembled WGS sequence"/>
</dbReference>
<proteinExistence type="predicted"/>
<protein>
    <submittedName>
        <fullName evidence="1">P-type ATPase, HAD-like domain protein</fullName>
    </submittedName>
</protein>
<organism evidence="1 2">
    <name type="scientific">Artemisia annua</name>
    <name type="common">Sweet wormwood</name>
    <dbReference type="NCBI Taxonomy" id="35608"/>
    <lineage>
        <taxon>Eukaryota</taxon>
        <taxon>Viridiplantae</taxon>
        <taxon>Streptophyta</taxon>
        <taxon>Embryophyta</taxon>
        <taxon>Tracheophyta</taxon>
        <taxon>Spermatophyta</taxon>
        <taxon>Magnoliopsida</taxon>
        <taxon>eudicotyledons</taxon>
        <taxon>Gunneridae</taxon>
        <taxon>Pentapetalae</taxon>
        <taxon>asterids</taxon>
        <taxon>campanulids</taxon>
        <taxon>Asterales</taxon>
        <taxon>Asteraceae</taxon>
        <taxon>Asteroideae</taxon>
        <taxon>Anthemideae</taxon>
        <taxon>Artemisiinae</taxon>
        <taxon>Artemisia</taxon>
    </lineage>
</organism>
<dbReference type="Gene3D" id="2.40.50.140">
    <property type="entry name" value="Nucleic acid-binding proteins"/>
    <property type="match status" value="1"/>
</dbReference>
<reference evidence="1 2" key="1">
    <citation type="journal article" date="2018" name="Mol. Plant">
        <title>The genome of Artemisia annua provides insight into the evolution of Asteraceae family and artemisinin biosynthesis.</title>
        <authorList>
            <person name="Shen Q."/>
            <person name="Zhang L."/>
            <person name="Liao Z."/>
            <person name="Wang S."/>
            <person name="Yan T."/>
            <person name="Shi P."/>
            <person name="Liu M."/>
            <person name="Fu X."/>
            <person name="Pan Q."/>
            <person name="Wang Y."/>
            <person name="Lv Z."/>
            <person name="Lu X."/>
            <person name="Zhang F."/>
            <person name="Jiang W."/>
            <person name="Ma Y."/>
            <person name="Chen M."/>
            <person name="Hao X."/>
            <person name="Li L."/>
            <person name="Tang Y."/>
            <person name="Lv G."/>
            <person name="Zhou Y."/>
            <person name="Sun X."/>
            <person name="Brodelius P.E."/>
            <person name="Rose J.K.C."/>
            <person name="Tang K."/>
        </authorList>
    </citation>
    <scope>NUCLEOTIDE SEQUENCE [LARGE SCALE GENOMIC DNA]</scope>
    <source>
        <strain evidence="2">cv. Huhao1</strain>
        <tissue evidence="1">Leaf</tissue>
    </source>
</reference>
<dbReference type="GO" id="GO:0051276">
    <property type="term" value="P:chromosome organization"/>
    <property type="evidence" value="ECO:0007669"/>
    <property type="project" value="InterPro"/>
</dbReference>
<evidence type="ECO:0000313" key="1">
    <source>
        <dbReference type="EMBL" id="PWA66387.1"/>
    </source>
</evidence>
<accession>A0A2U1MYS6</accession>
<name>A0A2U1MYS6_ARTAN</name>
<dbReference type="GO" id="GO:0005694">
    <property type="term" value="C:chromosome"/>
    <property type="evidence" value="ECO:0007669"/>
    <property type="project" value="InterPro"/>
</dbReference>
<comment type="caution">
    <text evidence="1">The sequence shown here is derived from an EMBL/GenBank/DDBJ whole genome shotgun (WGS) entry which is preliminary data.</text>
</comment>
<keyword evidence="2" id="KW-1185">Reference proteome</keyword>
<dbReference type="InterPro" id="IPR012340">
    <property type="entry name" value="NA-bd_OB-fold"/>
</dbReference>
<dbReference type="STRING" id="35608.A0A2U1MYS6"/>
<dbReference type="SUPFAM" id="SSF75553">
    <property type="entry name" value="Smc hinge domain"/>
    <property type="match status" value="1"/>
</dbReference>
<dbReference type="InterPro" id="IPR036277">
    <property type="entry name" value="SMC_hinge_sf"/>
</dbReference>
<dbReference type="GO" id="GO:0005524">
    <property type="term" value="F:ATP binding"/>
    <property type="evidence" value="ECO:0007669"/>
    <property type="project" value="InterPro"/>
</dbReference>